<sequence length="1079" mass="119001">MEDAGAQVATPVVIPQPHAGIFYNVHPVAKKRGPPFNPINFVHQNPSENWNPLSWDWDSTSFVAKQLHSDGIFVGSDPHIQQDLPRSMEVQNNNVQNAKNPDRNGEDDENLSLKLGAGDGVGPSGSTGAMDVVEPQAVSRPNKRVRAGSPGGASYPRCQVDNCKEDLSTAKDYHRRHKVCEVHSKASKALVGKQMQRFCQQCSRFHPLSEFDEGKRSCRRRLAGHNRRRRKTQPDDSTQRLLVPDNRNNNMNCDLDIVSLLAVLARAQGNIEDQNGKFSQVPDKDQLIQILNKINSLPLPADAATKLPVEKSSNGSVHNLPSSENQNRVIANAPSPSTLDLLAVLSATSGAPSSDAFEIQSQPSTEESGSEKSKSPCVDQAVSIDLQRGSIVEVPTMGERSGTTYHYPTEDVDCLVQETPSLPLQLFSSSPEDDSGGKLQSGGKTCFSSGSSNPSEGRSPVSSPPIVHDLFPIHTSKETMKHVNMPSRGNMKASISNNCNTSLQLFGRSVRTNENGSIPNSPYHAGYSSSCGSDHSPSRQLSDVQDRTGRIVFKLFDKDPSHLPGSLRAQIFNWLSSSPSEMESYIRPGCIVLSIYLSMSSFAWEQFEKNLLQYVKSLVRGVDVEFWRNGRFLIHTDRRMASYKDGSIRLCKSWRGWSTPELIWVSPVAVVGGQETSVLLRGKKLTTPGTKIYCTHPDGYNASLVPALLHQDSATDELVLGGLKVNLATPNTLGRCFIEVENNIRGTCFPVIIADDHICQELRLLEPDIVGSAEVHEGVDHNQNRDRPMSREEALHFLNELGWLFQRKHNSTLLMSPEYKLSRLQFLLTFSVERDFCSVVETLLGIVVEYNLGRGNLARESLEMLAESHLLNMAVKRRCRRMVDLLIHYSVFNSTDHSEMFIFVPNMAGPGGVTPLHLAACTSSADDIVDALTSDPKEIGLDCWNSLLDSNGFSPYAYALMRNNNSYNSLVAQKYAKRKMGQVSISIDNEIVPFELEVNKDKSTVSNLYQGGRSCSRCALVAGYSKKFPNSQGLLQPPFIHSLLVVAAVCVCVCVFLRVLPYLSSVAPFAWENLDYGAM</sequence>
<feature type="compositionally biased region" description="Low complexity" evidence="11">
    <location>
        <begin position="448"/>
        <end position="460"/>
    </location>
</feature>
<dbReference type="PROSITE" id="PS51141">
    <property type="entry name" value="ZF_SBP"/>
    <property type="match status" value="1"/>
</dbReference>
<dbReference type="PANTHER" id="PTHR31251">
    <property type="entry name" value="SQUAMOSA PROMOTER-BINDING-LIKE PROTEIN 4"/>
    <property type="match status" value="1"/>
</dbReference>
<name>A0A2Z7AWK1_9LAMI</name>
<dbReference type="Pfam" id="PF26102">
    <property type="entry name" value="Ig_SPL7"/>
    <property type="match status" value="1"/>
</dbReference>
<keyword evidence="7" id="KW-0804">Transcription</keyword>
<gene>
    <name evidence="14" type="ORF">F511_24021</name>
</gene>
<accession>A0A2Z7AWK1</accession>
<proteinExistence type="predicted"/>
<comment type="subcellular location">
    <subcellularLocation>
        <location evidence="1">Nucleus</location>
    </subcellularLocation>
</comment>
<evidence type="ECO:0000256" key="12">
    <source>
        <dbReference type="SAM" id="Phobius"/>
    </source>
</evidence>
<dbReference type="SUPFAM" id="SSF48403">
    <property type="entry name" value="Ankyrin repeat"/>
    <property type="match status" value="1"/>
</dbReference>
<dbReference type="InterPro" id="IPR004333">
    <property type="entry name" value="SBP_dom"/>
</dbReference>
<keyword evidence="5" id="KW-0805">Transcription regulation</keyword>
<comment type="function">
    <text evidence="9">Probable transcriptional factor. Binds to the promoter of the SQUAMOSA gene.</text>
</comment>
<dbReference type="PANTHER" id="PTHR31251:SF223">
    <property type="entry name" value="SBP-TYPE DOMAIN-CONTAINING PROTEIN"/>
    <property type="match status" value="1"/>
</dbReference>
<dbReference type="Gene3D" id="4.10.1100.10">
    <property type="entry name" value="Transcription factor, SBP-box domain"/>
    <property type="match status" value="1"/>
</dbReference>
<protein>
    <submittedName>
        <fullName evidence="14">Squamosa promoter-binding-like protein 14</fullName>
    </submittedName>
</protein>
<evidence type="ECO:0000256" key="3">
    <source>
        <dbReference type="ARBA" id="ARBA00022771"/>
    </source>
</evidence>
<evidence type="ECO:0000313" key="14">
    <source>
        <dbReference type="EMBL" id="KZV23612.1"/>
    </source>
</evidence>
<evidence type="ECO:0000256" key="6">
    <source>
        <dbReference type="ARBA" id="ARBA00023125"/>
    </source>
</evidence>
<keyword evidence="15" id="KW-1185">Reference proteome</keyword>
<dbReference type="GO" id="GO:0005634">
    <property type="term" value="C:nucleus"/>
    <property type="evidence" value="ECO:0007669"/>
    <property type="project" value="UniProtKB-SubCell"/>
</dbReference>
<feature type="region of interest" description="Disordered" evidence="11">
    <location>
        <begin position="514"/>
        <end position="541"/>
    </location>
</feature>
<feature type="compositionally biased region" description="Polar residues" evidence="11">
    <location>
        <begin position="311"/>
        <end position="331"/>
    </location>
</feature>
<evidence type="ECO:0000256" key="10">
    <source>
        <dbReference type="PROSITE-ProRule" id="PRU00470"/>
    </source>
</evidence>
<dbReference type="GO" id="GO:0008270">
    <property type="term" value="F:zinc ion binding"/>
    <property type="evidence" value="ECO:0007669"/>
    <property type="project" value="UniProtKB-KW"/>
</dbReference>
<evidence type="ECO:0000313" key="15">
    <source>
        <dbReference type="Proteomes" id="UP000250235"/>
    </source>
</evidence>
<evidence type="ECO:0000256" key="11">
    <source>
        <dbReference type="SAM" id="MobiDB-lite"/>
    </source>
</evidence>
<keyword evidence="4" id="KW-0862">Zinc</keyword>
<evidence type="ECO:0000256" key="9">
    <source>
        <dbReference type="ARBA" id="ARBA00056472"/>
    </source>
</evidence>
<keyword evidence="3 10" id="KW-0863">Zinc-finger</keyword>
<keyword evidence="6" id="KW-0238">DNA-binding</keyword>
<feature type="region of interest" description="Disordered" evidence="11">
    <location>
        <begin position="222"/>
        <end position="245"/>
    </location>
</feature>
<feature type="compositionally biased region" description="Polar residues" evidence="11">
    <location>
        <begin position="527"/>
        <end position="541"/>
    </location>
</feature>
<dbReference type="EMBL" id="KV013429">
    <property type="protein sequence ID" value="KZV23612.1"/>
    <property type="molecule type" value="Genomic_DNA"/>
</dbReference>
<feature type="region of interest" description="Disordered" evidence="11">
    <location>
        <begin position="353"/>
        <end position="378"/>
    </location>
</feature>
<evidence type="ECO:0000256" key="8">
    <source>
        <dbReference type="ARBA" id="ARBA00023242"/>
    </source>
</evidence>
<dbReference type="FunFam" id="4.10.1100.10:FF:000001">
    <property type="entry name" value="Squamosa promoter-binding-like protein 14"/>
    <property type="match status" value="1"/>
</dbReference>
<dbReference type="GO" id="GO:0003677">
    <property type="term" value="F:DNA binding"/>
    <property type="evidence" value="ECO:0007669"/>
    <property type="project" value="UniProtKB-KW"/>
</dbReference>
<evidence type="ECO:0000259" key="13">
    <source>
        <dbReference type="PROSITE" id="PS51141"/>
    </source>
</evidence>
<feature type="transmembrane region" description="Helical" evidence="12">
    <location>
        <begin position="1039"/>
        <end position="1060"/>
    </location>
</feature>
<reference evidence="14 15" key="1">
    <citation type="journal article" date="2015" name="Proc. Natl. Acad. Sci. U.S.A.">
        <title>The resurrection genome of Boea hygrometrica: A blueprint for survival of dehydration.</title>
        <authorList>
            <person name="Xiao L."/>
            <person name="Yang G."/>
            <person name="Zhang L."/>
            <person name="Yang X."/>
            <person name="Zhao S."/>
            <person name="Ji Z."/>
            <person name="Zhou Q."/>
            <person name="Hu M."/>
            <person name="Wang Y."/>
            <person name="Chen M."/>
            <person name="Xu Y."/>
            <person name="Jin H."/>
            <person name="Xiao X."/>
            <person name="Hu G."/>
            <person name="Bao F."/>
            <person name="Hu Y."/>
            <person name="Wan P."/>
            <person name="Li L."/>
            <person name="Deng X."/>
            <person name="Kuang T."/>
            <person name="Xiang C."/>
            <person name="Zhu J.K."/>
            <person name="Oliver M.J."/>
            <person name="He Y."/>
        </authorList>
    </citation>
    <scope>NUCLEOTIDE SEQUENCE [LARGE SCALE GENOMIC DNA]</scope>
    <source>
        <strain evidence="15">cv. XS01</strain>
    </source>
</reference>
<evidence type="ECO:0000256" key="5">
    <source>
        <dbReference type="ARBA" id="ARBA00023015"/>
    </source>
</evidence>
<keyword evidence="12" id="KW-0472">Membrane</keyword>
<feature type="compositionally biased region" description="Basic residues" evidence="11">
    <location>
        <begin position="222"/>
        <end position="231"/>
    </location>
</feature>
<dbReference type="Gene3D" id="1.25.40.20">
    <property type="entry name" value="Ankyrin repeat-containing domain"/>
    <property type="match status" value="1"/>
</dbReference>
<feature type="region of interest" description="Disordered" evidence="11">
    <location>
        <begin position="424"/>
        <end position="469"/>
    </location>
</feature>
<dbReference type="SUPFAM" id="SSF103612">
    <property type="entry name" value="SBT domain"/>
    <property type="match status" value="1"/>
</dbReference>
<organism evidence="14 15">
    <name type="scientific">Dorcoceras hygrometricum</name>
    <dbReference type="NCBI Taxonomy" id="472368"/>
    <lineage>
        <taxon>Eukaryota</taxon>
        <taxon>Viridiplantae</taxon>
        <taxon>Streptophyta</taxon>
        <taxon>Embryophyta</taxon>
        <taxon>Tracheophyta</taxon>
        <taxon>Spermatophyta</taxon>
        <taxon>Magnoliopsida</taxon>
        <taxon>eudicotyledons</taxon>
        <taxon>Gunneridae</taxon>
        <taxon>Pentapetalae</taxon>
        <taxon>asterids</taxon>
        <taxon>lamiids</taxon>
        <taxon>Lamiales</taxon>
        <taxon>Gesneriaceae</taxon>
        <taxon>Didymocarpoideae</taxon>
        <taxon>Trichosporeae</taxon>
        <taxon>Loxocarpinae</taxon>
        <taxon>Dorcoceras</taxon>
    </lineage>
</organism>
<dbReference type="InterPro" id="IPR044817">
    <property type="entry name" value="SBP-like"/>
</dbReference>
<dbReference type="Proteomes" id="UP000250235">
    <property type="component" value="Unassembled WGS sequence"/>
</dbReference>
<dbReference type="Pfam" id="PF03110">
    <property type="entry name" value="SBP"/>
    <property type="match status" value="1"/>
</dbReference>
<keyword evidence="8" id="KW-0539">Nucleus</keyword>
<dbReference type="InterPro" id="IPR036893">
    <property type="entry name" value="SBP_sf"/>
</dbReference>
<feature type="region of interest" description="Disordered" evidence="11">
    <location>
        <begin position="310"/>
        <end position="331"/>
    </location>
</feature>
<dbReference type="AlphaFoldDB" id="A0A2Z7AWK1"/>
<evidence type="ECO:0000256" key="4">
    <source>
        <dbReference type="ARBA" id="ARBA00022833"/>
    </source>
</evidence>
<evidence type="ECO:0000256" key="2">
    <source>
        <dbReference type="ARBA" id="ARBA00022723"/>
    </source>
</evidence>
<feature type="region of interest" description="Disordered" evidence="11">
    <location>
        <begin position="95"/>
        <end position="130"/>
    </location>
</feature>
<feature type="domain" description="SBP-type" evidence="13">
    <location>
        <begin position="155"/>
        <end position="232"/>
    </location>
</feature>
<dbReference type="InterPro" id="IPR036770">
    <property type="entry name" value="Ankyrin_rpt-contain_sf"/>
</dbReference>
<keyword evidence="12" id="KW-0812">Transmembrane</keyword>
<evidence type="ECO:0000256" key="7">
    <source>
        <dbReference type="ARBA" id="ARBA00023163"/>
    </source>
</evidence>
<keyword evidence="2" id="KW-0479">Metal-binding</keyword>
<evidence type="ECO:0000256" key="1">
    <source>
        <dbReference type="ARBA" id="ARBA00004123"/>
    </source>
</evidence>
<dbReference type="OrthoDB" id="514967at2759"/>
<keyword evidence="12" id="KW-1133">Transmembrane helix</keyword>